<gene>
    <name evidence="1" type="ORF">SShM2_126</name>
</gene>
<reference evidence="1 2" key="1">
    <citation type="journal article" date="2010" name="Environ. Microbiol.">
        <title>Genomic analysis of oceanic cyanobacterial myoviruses compared with T4-like myoviruses from diverse hosts and environments.</title>
        <authorList>
            <person name="Sullivan M.B."/>
            <person name="Huang K.H."/>
            <person name="Ignacio-Espinoza J.C."/>
            <person name="Berlin A.M."/>
            <person name="Kelly L."/>
            <person name="Weigele P.R."/>
            <person name="DeFrancesco A.S."/>
            <person name="Kern S.E."/>
            <person name="Thompson L.R."/>
            <person name="Young S."/>
            <person name="Yandava C."/>
            <person name="Fu R."/>
            <person name="Krastins B."/>
            <person name="Chase M."/>
            <person name="Sarracino D."/>
            <person name="Osburne M.S."/>
            <person name="Henn M.R."/>
            <person name="Chisholm S.W."/>
        </authorList>
    </citation>
    <scope>NUCLEOTIDE SEQUENCE [LARGE SCALE GENOMIC DNA]</scope>
    <source>
        <strain evidence="1">8102-4</strain>
    </source>
</reference>
<accession>E3SK27</accession>
<name>E3SK27_9CAUD</name>
<dbReference type="EMBL" id="GU071096">
    <property type="protein sequence ID" value="ADO97737.1"/>
    <property type="molecule type" value="Genomic_DNA"/>
</dbReference>
<dbReference type="RefSeq" id="YP_004322792.1">
    <property type="nucleotide sequence ID" value="NC_015281.1"/>
</dbReference>
<dbReference type="KEGG" id="vg:10327281"/>
<proteinExistence type="predicted"/>
<organism evidence="1 2">
    <name type="scientific">Synechococcus phage S-ShM2</name>
    <dbReference type="NCBI Taxonomy" id="445683"/>
    <lineage>
        <taxon>Viruses</taxon>
        <taxon>Duplodnaviria</taxon>
        <taxon>Heunggongvirae</taxon>
        <taxon>Uroviricota</taxon>
        <taxon>Caudoviricetes</taxon>
        <taxon>Pantevenvirales</taxon>
        <taxon>Kyanoviridae</taxon>
        <taxon>Ahtivirus</taxon>
        <taxon>Ahtivirus sagseatwo</taxon>
    </lineage>
</organism>
<dbReference type="Proteomes" id="UP000006525">
    <property type="component" value="Segment"/>
</dbReference>
<sequence length="58" mass="6849">MSKVLSDSQWRHEYLDIMGSQLSDYKKQLLETGPNSLAQAWTIQAMKRDYTLKKWNKS</sequence>
<dbReference type="OrthoDB" id="25833at10239"/>
<dbReference type="GeneID" id="10327281"/>
<evidence type="ECO:0000313" key="2">
    <source>
        <dbReference type="Proteomes" id="UP000006525"/>
    </source>
</evidence>
<keyword evidence="2" id="KW-1185">Reference proteome</keyword>
<evidence type="ECO:0000313" key="1">
    <source>
        <dbReference type="EMBL" id="ADO97737.1"/>
    </source>
</evidence>
<protein>
    <submittedName>
        <fullName evidence="1">Uncharacterized protein</fullName>
    </submittedName>
</protein>